<keyword evidence="2" id="KW-0472">Membrane</keyword>
<sequence>MPGSKSSSPAAKPGAFDQPLGLTVHSLPEPREAVVVDAQRTRRGRWKMLAVLAVCAAPMIASYFTYYVVRPEGRRNYGELVEPQRPMPALAATDLAGKPVDTATLKDQWLLVSVAGGACDAACEQHLYLQRQFRESLGREKDRMDWVWLVNDDVPVRDALKPALQQATVLRVDGAQLAQWLAPAPGHQLPDHLYVVDPMGNWMMRFPAGREQADAAKVRKDLDRLMRGSAGWDKPGRPE</sequence>
<keyword evidence="2" id="KW-0812">Transmembrane</keyword>
<feature type="compositionally biased region" description="Low complexity" evidence="1">
    <location>
        <begin position="1"/>
        <end position="15"/>
    </location>
</feature>
<evidence type="ECO:0000256" key="2">
    <source>
        <dbReference type="SAM" id="Phobius"/>
    </source>
</evidence>
<dbReference type="Gene3D" id="3.40.30.10">
    <property type="entry name" value="Glutaredoxin"/>
    <property type="match status" value="1"/>
</dbReference>
<gene>
    <name evidence="3" type="ORF">HK414_04280</name>
</gene>
<evidence type="ECO:0000313" key="4">
    <source>
        <dbReference type="Proteomes" id="UP000500826"/>
    </source>
</evidence>
<evidence type="ECO:0000313" key="3">
    <source>
        <dbReference type="EMBL" id="QJW83597.1"/>
    </source>
</evidence>
<keyword evidence="2" id="KW-1133">Transmembrane helix</keyword>
<name>A0ABX6P1X3_9BURK</name>
<accession>A0ABX6P1X3</accession>
<protein>
    <recommendedName>
        <fullName evidence="5">Cytochrome C oxidase subunit I</fullName>
    </recommendedName>
</protein>
<dbReference type="SUPFAM" id="SSF52833">
    <property type="entry name" value="Thioredoxin-like"/>
    <property type="match status" value="1"/>
</dbReference>
<evidence type="ECO:0000256" key="1">
    <source>
        <dbReference type="SAM" id="MobiDB-lite"/>
    </source>
</evidence>
<evidence type="ECO:0008006" key="5">
    <source>
        <dbReference type="Google" id="ProtNLM"/>
    </source>
</evidence>
<dbReference type="EMBL" id="CP053418">
    <property type="protein sequence ID" value="QJW83597.1"/>
    <property type="molecule type" value="Genomic_DNA"/>
</dbReference>
<dbReference type="Proteomes" id="UP000500826">
    <property type="component" value="Chromosome"/>
</dbReference>
<organism evidence="3 4">
    <name type="scientific">Ramlibacter terrae</name>
    <dbReference type="NCBI Taxonomy" id="2732511"/>
    <lineage>
        <taxon>Bacteria</taxon>
        <taxon>Pseudomonadati</taxon>
        <taxon>Pseudomonadota</taxon>
        <taxon>Betaproteobacteria</taxon>
        <taxon>Burkholderiales</taxon>
        <taxon>Comamonadaceae</taxon>
        <taxon>Ramlibacter</taxon>
    </lineage>
</organism>
<feature type="transmembrane region" description="Helical" evidence="2">
    <location>
        <begin position="49"/>
        <end position="69"/>
    </location>
</feature>
<dbReference type="InterPro" id="IPR036249">
    <property type="entry name" value="Thioredoxin-like_sf"/>
</dbReference>
<keyword evidence="4" id="KW-1185">Reference proteome</keyword>
<feature type="region of interest" description="Disordered" evidence="1">
    <location>
        <begin position="1"/>
        <end position="23"/>
    </location>
</feature>
<proteinExistence type="predicted"/>
<reference evidence="3 4" key="1">
    <citation type="submission" date="2020-05" db="EMBL/GenBank/DDBJ databases">
        <title>Ramlibacter rhizophilus sp. nov., isolated from rhizosphere soil of national flower Mugunghwa from South Korea.</title>
        <authorList>
            <person name="Zheng-Fei Y."/>
            <person name="Huan T."/>
        </authorList>
    </citation>
    <scope>NUCLEOTIDE SEQUENCE [LARGE SCALE GENOMIC DNA]</scope>
    <source>
        <strain evidence="3 4">H242</strain>
    </source>
</reference>